<dbReference type="PROSITE" id="PS51767">
    <property type="entry name" value="PEPTIDASE_A1"/>
    <property type="match status" value="1"/>
</dbReference>
<dbReference type="Proteomes" id="UP000591131">
    <property type="component" value="Unassembled WGS sequence"/>
</dbReference>
<evidence type="ECO:0000313" key="3">
    <source>
        <dbReference type="Proteomes" id="UP000591131"/>
    </source>
</evidence>
<evidence type="ECO:0000259" key="1">
    <source>
        <dbReference type="PROSITE" id="PS51767"/>
    </source>
</evidence>
<name>A0A7J6MZQ1_PERCH</name>
<dbReference type="InterPro" id="IPR021109">
    <property type="entry name" value="Peptidase_aspartic_dom_sf"/>
</dbReference>
<dbReference type="Gene3D" id="2.40.70.10">
    <property type="entry name" value="Acid Proteases"/>
    <property type="match status" value="2"/>
</dbReference>
<dbReference type="Pfam" id="PF00026">
    <property type="entry name" value="Asp"/>
    <property type="match status" value="1"/>
</dbReference>
<dbReference type="InterPro" id="IPR034164">
    <property type="entry name" value="Pepsin-like_dom"/>
</dbReference>
<dbReference type="SUPFAM" id="SSF50630">
    <property type="entry name" value="Acid proteases"/>
    <property type="match status" value="1"/>
</dbReference>
<dbReference type="OrthoDB" id="10581765at2759"/>
<dbReference type="CDD" id="cd05471">
    <property type="entry name" value="pepsin_like"/>
    <property type="match status" value="1"/>
</dbReference>
<sequence>MVLGVPCEITLPLHDDGLVPLSLGGQSLLLNVDSALPETFAVYGDWYEKKYGPGACDQLPSGCYFCPDPRLCDDVYKRHRWKIFFAHGRENVTVVAHEDTLGIGNVTLPSFTFGLVIGYDSVLPDSHPDGLLGLSFPRPTVPLSLLQQLEDAHIVDDLAFSILPAHGHGFCGTLVLGTSDAGSSRSGRVNRARFVPPRDGELRQFLVDLVRVTIVKPEGGILTVGRIRSAASSSKPVALFDTGDDCIQIPSSDLAVIIEETNDCYMKKSNNNVRRRSATRSIWRDSEIDHWLIREDAIDCLPSLKYRLGNSDHGLLSVIIKPEHYTSLCDEDGCILHLRDGKESDVLVLGYPFFAAHESFFNLSGGWIDIVQM</sequence>
<dbReference type="EMBL" id="JAAPAO010000027">
    <property type="protein sequence ID" value="KAF4676827.1"/>
    <property type="molecule type" value="Genomic_DNA"/>
</dbReference>
<accession>A0A7J6MZQ1</accession>
<feature type="domain" description="Peptidase A1" evidence="1">
    <location>
        <begin position="17"/>
        <end position="371"/>
    </location>
</feature>
<reference evidence="2 3" key="1">
    <citation type="submission" date="2020-04" db="EMBL/GenBank/DDBJ databases">
        <title>Perkinsus chesapeaki whole genome sequence.</title>
        <authorList>
            <person name="Bogema D.R."/>
        </authorList>
    </citation>
    <scope>NUCLEOTIDE SEQUENCE [LARGE SCALE GENOMIC DNA]</scope>
    <source>
        <strain evidence="2">ATCC PRA-425</strain>
    </source>
</reference>
<dbReference type="InterPro" id="IPR033121">
    <property type="entry name" value="PEPTIDASE_A1"/>
</dbReference>
<evidence type="ECO:0000313" key="2">
    <source>
        <dbReference type="EMBL" id="KAF4676827.1"/>
    </source>
</evidence>
<gene>
    <name evidence="2" type="ORF">FOL47_004761</name>
</gene>
<dbReference type="AlphaFoldDB" id="A0A7J6MZQ1"/>
<proteinExistence type="predicted"/>
<keyword evidence="3" id="KW-1185">Reference proteome</keyword>
<organism evidence="2 3">
    <name type="scientific">Perkinsus chesapeaki</name>
    <name type="common">Clam parasite</name>
    <name type="synonym">Perkinsus andrewsi</name>
    <dbReference type="NCBI Taxonomy" id="330153"/>
    <lineage>
        <taxon>Eukaryota</taxon>
        <taxon>Sar</taxon>
        <taxon>Alveolata</taxon>
        <taxon>Perkinsozoa</taxon>
        <taxon>Perkinsea</taxon>
        <taxon>Perkinsida</taxon>
        <taxon>Perkinsidae</taxon>
        <taxon>Perkinsus</taxon>
    </lineage>
</organism>
<comment type="caution">
    <text evidence="2">The sequence shown here is derived from an EMBL/GenBank/DDBJ whole genome shotgun (WGS) entry which is preliminary data.</text>
</comment>
<protein>
    <recommendedName>
        <fullName evidence="1">Peptidase A1 domain-containing protein</fullName>
    </recommendedName>
</protein>